<evidence type="ECO:0000256" key="6">
    <source>
        <dbReference type="ARBA" id="ARBA00022777"/>
    </source>
</evidence>
<dbReference type="InterPro" id="IPR019734">
    <property type="entry name" value="TPR_rpt"/>
</dbReference>
<evidence type="ECO:0000313" key="17">
    <source>
        <dbReference type="Proteomes" id="UP000192393"/>
    </source>
</evidence>
<feature type="modified residue" description="4-aspartylphosphate" evidence="11">
    <location>
        <position position="773"/>
    </location>
</feature>
<dbReference type="GO" id="GO:0005524">
    <property type="term" value="F:ATP binding"/>
    <property type="evidence" value="ECO:0007669"/>
    <property type="project" value="UniProtKB-KW"/>
</dbReference>
<evidence type="ECO:0000313" key="16">
    <source>
        <dbReference type="EMBL" id="SMC52977.1"/>
    </source>
</evidence>
<keyword evidence="8" id="KW-0902">Two-component regulatory system</keyword>
<dbReference type="GO" id="GO:0003700">
    <property type="term" value="F:DNA-binding transcription factor activity"/>
    <property type="evidence" value="ECO:0007669"/>
    <property type="project" value="InterPro"/>
</dbReference>
<dbReference type="SUPFAM" id="SSF52172">
    <property type="entry name" value="CheY-like"/>
    <property type="match status" value="1"/>
</dbReference>
<evidence type="ECO:0000256" key="8">
    <source>
        <dbReference type="ARBA" id="ARBA00023012"/>
    </source>
</evidence>
<evidence type="ECO:0000256" key="9">
    <source>
        <dbReference type="ARBA" id="ARBA00023015"/>
    </source>
</evidence>
<evidence type="ECO:0000256" key="11">
    <source>
        <dbReference type="PROSITE-ProRule" id="PRU00169"/>
    </source>
</evidence>
<dbReference type="PROSITE" id="PS50109">
    <property type="entry name" value="HIS_KIN"/>
    <property type="match status" value="1"/>
</dbReference>
<keyword evidence="5" id="KW-0547">Nucleotide-binding</keyword>
<dbReference type="Gene3D" id="3.40.50.2300">
    <property type="match status" value="1"/>
</dbReference>
<dbReference type="EC" id="2.7.13.3" evidence="2"/>
<dbReference type="EMBL" id="FWXS01000003">
    <property type="protein sequence ID" value="SMC52977.1"/>
    <property type="molecule type" value="Genomic_DNA"/>
</dbReference>
<dbReference type="InterPro" id="IPR036890">
    <property type="entry name" value="HATPase_C_sf"/>
</dbReference>
<dbReference type="Pfam" id="PF02518">
    <property type="entry name" value="HATPase_c"/>
    <property type="match status" value="1"/>
</dbReference>
<sequence length="984" mass="111670">MHKTKFKPLTFEFIKPLFTILLIYSFSGFSFAQNTKPEIDSLLNVLSKTQHDTVKINAWNQLAWLIYRTSDYDSAYYYINKAIKLSDKIDYKKGKAKAYNTMGTISLETGDYNKGIENFLISLDLKKQIGENSELASTYGNLGIGYAQQGAYHEALKYFHDALKIDEEANDEQGVAACHANIGLLYYSMKDYSSALKNYFIAHKIYKERHQKGDLAMSFGNIGNAYNQMGNYPKALEQLNSSLKILNEIEGREYVMTLTYNSVGEVYKNMGNLSEALIHYKKALQISEEIGDLFGVSSSQEHIGGIYMLQGNPAEAKKWISKALDLAKNIGAHELNQDIYKSLSEVNHSLGNYKEAYENHQLYTAYKDSLFNEENTRKITRLEMDREFVEKENQIAIRDAKLETQRKQKYLYLSGLIGLCGAGGFFVYQNKQRKKISKQQLEEKQKVADALLELDKTKSRFLTNITHEFRTPLTLIKGQVELMKQKTELIETESVRLNEIEINSQILLDLINKLLDLSKLESGTFQLHFQNGNLLQELKNTFAMFDSLAQQKNIDLKFEIDCEAETFFAKEKISYSRDAVVSITANLLSNALKFTQEKGKIQLKISHESDFVNIYVIDNGLGIPAQHLSKIFDRFYQADDSSVRNHGGSGIGLALVKELAILHGGDVSVKSEQGKGTEFKVQLNISNEVSDEILRENKPQDSFIYSKSNSKNAEKEILEIQEFPMVLVVEDNADLQKFIQESLGNSFNIKIAENGEQGFEMARTLIPDLIISDVMMPKMNGIDLSKNLKSNTVTSHIPVILLTAKSGEENKLEGLQTGADDYLIKPFSVKELIIRTNNLIQQRKLLRTKFSTSVVLKPEEMELTSRDTDFLNKIISIVEKNITNAEFGVENLAEKVSLSTSQLNRKLKAITNQTTVKIIRNVKLQKAYEMLRADTDNIAGIAYSTGFESPGYFTKVFKEHFGFLPSDKEKMNEKINYSHSQTEI</sequence>
<dbReference type="OrthoDB" id="1522078at2"/>
<keyword evidence="10" id="KW-0804">Transcription</keyword>
<dbReference type="Pfam" id="PF13181">
    <property type="entry name" value="TPR_8"/>
    <property type="match status" value="1"/>
</dbReference>
<feature type="repeat" description="TPR" evidence="12">
    <location>
        <begin position="56"/>
        <end position="89"/>
    </location>
</feature>
<dbReference type="SUPFAM" id="SSF55874">
    <property type="entry name" value="ATPase domain of HSP90 chaperone/DNA topoisomerase II/histidine kinase"/>
    <property type="match status" value="1"/>
</dbReference>
<dbReference type="InterPro" id="IPR036097">
    <property type="entry name" value="HisK_dim/P_sf"/>
</dbReference>
<feature type="repeat" description="TPR" evidence="12">
    <location>
        <begin position="96"/>
        <end position="129"/>
    </location>
</feature>
<evidence type="ECO:0000256" key="5">
    <source>
        <dbReference type="ARBA" id="ARBA00022741"/>
    </source>
</evidence>
<dbReference type="Gene3D" id="1.25.40.10">
    <property type="entry name" value="Tetratricopeptide repeat domain"/>
    <property type="match status" value="2"/>
</dbReference>
<dbReference type="PROSITE" id="PS01124">
    <property type="entry name" value="HTH_ARAC_FAMILY_2"/>
    <property type="match status" value="1"/>
</dbReference>
<organism evidence="16 17">
    <name type="scientific">Moheibacter sediminis</name>
    <dbReference type="NCBI Taxonomy" id="1434700"/>
    <lineage>
        <taxon>Bacteria</taxon>
        <taxon>Pseudomonadati</taxon>
        <taxon>Bacteroidota</taxon>
        <taxon>Flavobacteriia</taxon>
        <taxon>Flavobacteriales</taxon>
        <taxon>Weeksellaceae</taxon>
        <taxon>Moheibacter</taxon>
    </lineage>
</organism>
<dbReference type="SUPFAM" id="SSF46689">
    <property type="entry name" value="Homeodomain-like"/>
    <property type="match status" value="1"/>
</dbReference>
<evidence type="ECO:0000256" key="10">
    <source>
        <dbReference type="ARBA" id="ARBA00023163"/>
    </source>
</evidence>
<dbReference type="SMART" id="SM00448">
    <property type="entry name" value="REC"/>
    <property type="match status" value="1"/>
</dbReference>
<dbReference type="InterPro" id="IPR005467">
    <property type="entry name" value="His_kinase_dom"/>
</dbReference>
<keyword evidence="6 16" id="KW-0418">Kinase</keyword>
<dbReference type="FunFam" id="3.30.565.10:FF:000037">
    <property type="entry name" value="Hybrid sensor histidine kinase/response regulator"/>
    <property type="match status" value="1"/>
</dbReference>
<dbReference type="Pfam" id="PF12833">
    <property type="entry name" value="HTH_18"/>
    <property type="match status" value="1"/>
</dbReference>
<dbReference type="InterPro" id="IPR001789">
    <property type="entry name" value="Sig_transdc_resp-reg_receiver"/>
</dbReference>
<comment type="catalytic activity">
    <reaction evidence="1">
        <text>ATP + protein L-histidine = ADP + protein N-phospho-L-histidine.</text>
        <dbReference type="EC" id="2.7.13.3"/>
    </reaction>
</comment>
<dbReference type="PROSITE" id="PS50110">
    <property type="entry name" value="RESPONSE_REGULATORY"/>
    <property type="match status" value="1"/>
</dbReference>
<evidence type="ECO:0000259" key="14">
    <source>
        <dbReference type="PROSITE" id="PS50109"/>
    </source>
</evidence>
<dbReference type="SMART" id="SM00028">
    <property type="entry name" value="TPR"/>
    <property type="match status" value="7"/>
</dbReference>
<dbReference type="SUPFAM" id="SSF47384">
    <property type="entry name" value="Homodimeric domain of signal transducing histidine kinase"/>
    <property type="match status" value="1"/>
</dbReference>
<dbReference type="Gene3D" id="3.30.565.10">
    <property type="entry name" value="Histidine kinase-like ATPase, C-terminal domain"/>
    <property type="match status" value="1"/>
</dbReference>
<feature type="domain" description="HTH araC/xylS-type" evidence="13">
    <location>
        <begin position="872"/>
        <end position="971"/>
    </location>
</feature>
<dbReference type="CDD" id="cd00082">
    <property type="entry name" value="HisKA"/>
    <property type="match status" value="1"/>
</dbReference>
<protein>
    <recommendedName>
        <fullName evidence="2">histidine kinase</fullName>
        <ecNumber evidence="2">2.7.13.3</ecNumber>
    </recommendedName>
</protein>
<dbReference type="STRING" id="1434700.SAMN06296427_103303"/>
<proteinExistence type="predicted"/>
<evidence type="ECO:0000256" key="3">
    <source>
        <dbReference type="ARBA" id="ARBA00022553"/>
    </source>
</evidence>
<keyword evidence="7" id="KW-0067">ATP-binding</keyword>
<keyword evidence="4" id="KW-0808">Transferase</keyword>
<evidence type="ECO:0000259" key="13">
    <source>
        <dbReference type="PROSITE" id="PS01124"/>
    </source>
</evidence>
<feature type="repeat" description="TPR" evidence="12">
    <location>
        <begin position="216"/>
        <end position="249"/>
    </location>
</feature>
<dbReference type="Proteomes" id="UP000192393">
    <property type="component" value="Unassembled WGS sequence"/>
</dbReference>
<dbReference type="InterPro" id="IPR003661">
    <property type="entry name" value="HisK_dim/P_dom"/>
</dbReference>
<dbReference type="Gene3D" id="1.10.10.60">
    <property type="entry name" value="Homeodomain-like"/>
    <property type="match status" value="1"/>
</dbReference>
<evidence type="ECO:0000256" key="1">
    <source>
        <dbReference type="ARBA" id="ARBA00000085"/>
    </source>
</evidence>
<dbReference type="InterPro" id="IPR011006">
    <property type="entry name" value="CheY-like_superfamily"/>
</dbReference>
<dbReference type="SMART" id="SM00342">
    <property type="entry name" value="HTH_ARAC"/>
    <property type="match status" value="1"/>
</dbReference>
<name>A0A1W1ZX43_9FLAO</name>
<dbReference type="PROSITE" id="PS50005">
    <property type="entry name" value="TPR"/>
    <property type="match status" value="5"/>
</dbReference>
<gene>
    <name evidence="16" type="ORF">SAMN06296427_103303</name>
</gene>
<feature type="domain" description="Histidine kinase" evidence="14">
    <location>
        <begin position="464"/>
        <end position="687"/>
    </location>
</feature>
<dbReference type="PRINTS" id="PR00344">
    <property type="entry name" value="BCTRLSENSOR"/>
</dbReference>
<dbReference type="Gene3D" id="1.10.287.130">
    <property type="match status" value="1"/>
</dbReference>
<reference evidence="16 17" key="1">
    <citation type="submission" date="2017-04" db="EMBL/GenBank/DDBJ databases">
        <authorList>
            <person name="Afonso C.L."/>
            <person name="Miller P.J."/>
            <person name="Scott M.A."/>
            <person name="Spackman E."/>
            <person name="Goraichik I."/>
            <person name="Dimitrov K.M."/>
            <person name="Suarez D.L."/>
            <person name="Swayne D.E."/>
        </authorList>
    </citation>
    <scope>NUCLEOTIDE SEQUENCE [LARGE SCALE GENOMIC DNA]</scope>
    <source>
        <strain evidence="16 17">CGMCC 1.12708</strain>
    </source>
</reference>
<dbReference type="Pfam" id="PF00512">
    <property type="entry name" value="HisKA"/>
    <property type="match status" value="1"/>
</dbReference>
<evidence type="ECO:0000256" key="7">
    <source>
        <dbReference type="ARBA" id="ARBA00022840"/>
    </source>
</evidence>
<dbReference type="PROSITE" id="PS50293">
    <property type="entry name" value="TPR_REGION"/>
    <property type="match status" value="2"/>
</dbReference>
<dbReference type="PANTHER" id="PTHR43547:SF2">
    <property type="entry name" value="HYBRID SIGNAL TRANSDUCTION HISTIDINE KINASE C"/>
    <property type="match status" value="1"/>
</dbReference>
<feature type="repeat" description="TPR" evidence="12">
    <location>
        <begin position="257"/>
        <end position="290"/>
    </location>
</feature>
<evidence type="ECO:0000256" key="2">
    <source>
        <dbReference type="ARBA" id="ARBA00012438"/>
    </source>
</evidence>
<dbReference type="InterPro" id="IPR004358">
    <property type="entry name" value="Sig_transdc_His_kin-like_C"/>
</dbReference>
<feature type="repeat" description="TPR" evidence="12">
    <location>
        <begin position="136"/>
        <end position="169"/>
    </location>
</feature>
<keyword evidence="17" id="KW-1185">Reference proteome</keyword>
<evidence type="ECO:0000256" key="12">
    <source>
        <dbReference type="PROSITE-ProRule" id="PRU00339"/>
    </source>
</evidence>
<dbReference type="GO" id="GO:0000155">
    <property type="term" value="F:phosphorelay sensor kinase activity"/>
    <property type="evidence" value="ECO:0007669"/>
    <property type="project" value="InterPro"/>
</dbReference>
<dbReference type="SUPFAM" id="SSF48452">
    <property type="entry name" value="TPR-like"/>
    <property type="match status" value="2"/>
</dbReference>
<feature type="domain" description="Response regulatory" evidence="15">
    <location>
        <begin position="725"/>
        <end position="840"/>
    </location>
</feature>
<dbReference type="SMART" id="SM00388">
    <property type="entry name" value="HisKA"/>
    <property type="match status" value="1"/>
</dbReference>
<dbReference type="InterPro" id="IPR003594">
    <property type="entry name" value="HATPase_dom"/>
</dbReference>
<dbReference type="Pfam" id="PF00072">
    <property type="entry name" value="Response_reg"/>
    <property type="match status" value="1"/>
</dbReference>
<keyword evidence="3 11" id="KW-0597">Phosphoprotein</keyword>
<dbReference type="Pfam" id="PF13424">
    <property type="entry name" value="TPR_12"/>
    <property type="match status" value="2"/>
</dbReference>
<dbReference type="SMART" id="SM00387">
    <property type="entry name" value="HATPase_c"/>
    <property type="match status" value="1"/>
</dbReference>
<dbReference type="GO" id="GO:0043565">
    <property type="term" value="F:sequence-specific DNA binding"/>
    <property type="evidence" value="ECO:0007669"/>
    <property type="project" value="InterPro"/>
</dbReference>
<dbReference type="InterPro" id="IPR011990">
    <property type="entry name" value="TPR-like_helical_dom_sf"/>
</dbReference>
<dbReference type="RefSeq" id="WP_084016878.1">
    <property type="nucleotide sequence ID" value="NZ_FWXS01000003.1"/>
</dbReference>
<dbReference type="AlphaFoldDB" id="A0A1W1ZX43"/>
<evidence type="ECO:0000259" key="15">
    <source>
        <dbReference type="PROSITE" id="PS50110"/>
    </source>
</evidence>
<accession>A0A1W1ZX43</accession>
<dbReference type="CDD" id="cd17574">
    <property type="entry name" value="REC_OmpR"/>
    <property type="match status" value="1"/>
</dbReference>
<dbReference type="InterPro" id="IPR009057">
    <property type="entry name" value="Homeodomain-like_sf"/>
</dbReference>
<dbReference type="InterPro" id="IPR018060">
    <property type="entry name" value="HTH_AraC"/>
</dbReference>
<keyword evidence="12" id="KW-0802">TPR repeat</keyword>
<dbReference type="PANTHER" id="PTHR43547">
    <property type="entry name" value="TWO-COMPONENT HISTIDINE KINASE"/>
    <property type="match status" value="1"/>
</dbReference>
<evidence type="ECO:0000256" key="4">
    <source>
        <dbReference type="ARBA" id="ARBA00022679"/>
    </source>
</evidence>
<keyword evidence="9" id="KW-0805">Transcription regulation</keyword>